<evidence type="ECO:0000313" key="2">
    <source>
        <dbReference type="Proteomes" id="UP000072867"/>
    </source>
</evidence>
<name>A0A147HTM3_9SPHN</name>
<proteinExistence type="predicted"/>
<dbReference type="AlphaFoldDB" id="A0A147HTM3"/>
<dbReference type="Proteomes" id="UP000072867">
    <property type="component" value="Unassembled WGS sequence"/>
</dbReference>
<organism evidence="1 2">
    <name type="scientific">Sphingomonas sanguinis</name>
    <dbReference type="NCBI Taxonomy" id="33051"/>
    <lineage>
        <taxon>Bacteria</taxon>
        <taxon>Pseudomonadati</taxon>
        <taxon>Pseudomonadota</taxon>
        <taxon>Alphaproteobacteria</taxon>
        <taxon>Sphingomonadales</taxon>
        <taxon>Sphingomonadaceae</taxon>
        <taxon>Sphingomonas</taxon>
    </lineage>
</organism>
<comment type="caution">
    <text evidence="1">The sequence shown here is derived from an EMBL/GenBank/DDBJ whole genome shotgun (WGS) entry which is preliminary data.</text>
</comment>
<dbReference type="PATRIC" id="fig|33051.3.peg.492"/>
<sequence>MKGSGTMTLRYSILLLVSACGNGEASVKANVATPAVTGNASVGTAVASATPKVAASATADAPARDQSLLAFWVRFRRAALANDAVAIATMSAPVVIQHGTLDDSPKVRLLPRQVAPVLAKILDQDDGVDPQGRTQRQMMEAASAPPKDRSAIASQYRFGDMQFTRGAGGWRLSALYFED</sequence>
<accession>A0A147HTM3</accession>
<protein>
    <submittedName>
        <fullName evidence="1">Uncharacterized protein</fullName>
    </submittedName>
</protein>
<evidence type="ECO:0000313" key="1">
    <source>
        <dbReference type="EMBL" id="KTT68173.1"/>
    </source>
</evidence>
<gene>
    <name evidence="1" type="ORF">NS319_15165</name>
</gene>
<reference evidence="1 2" key="1">
    <citation type="journal article" date="2016" name="Front. Microbiol.">
        <title>Genomic Resource of Rice Seed Associated Bacteria.</title>
        <authorList>
            <person name="Midha S."/>
            <person name="Bansal K."/>
            <person name="Sharma S."/>
            <person name="Kumar N."/>
            <person name="Patil P.P."/>
            <person name="Chaudhry V."/>
            <person name="Patil P.B."/>
        </authorList>
    </citation>
    <scope>NUCLEOTIDE SEQUENCE [LARGE SCALE GENOMIC DNA]</scope>
    <source>
        <strain evidence="1 2">NS319</strain>
    </source>
</reference>
<dbReference type="EMBL" id="LDTD01000121">
    <property type="protein sequence ID" value="KTT68173.1"/>
    <property type="molecule type" value="Genomic_DNA"/>
</dbReference>